<dbReference type="AlphaFoldDB" id="A0A5B2TKJ2"/>
<evidence type="ECO:0000256" key="1">
    <source>
        <dbReference type="ARBA" id="ARBA00008542"/>
    </source>
</evidence>
<gene>
    <name evidence="3" type="ORF">F0Q34_03065</name>
</gene>
<dbReference type="Pfam" id="PF01965">
    <property type="entry name" value="DJ-1_PfpI"/>
    <property type="match status" value="1"/>
</dbReference>
<protein>
    <submittedName>
        <fullName evidence="3">Protease</fullName>
    </submittedName>
</protein>
<dbReference type="GO" id="GO:0006508">
    <property type="term" value="P:proteolysis"/>
    <property type="evidence" value="ECO:0007669"/>
    <property type="project" value="UniProtKB-KW"/>
</dbReference>
<dbReference type="InterPro" id="IPR002818">
    <property type="entry name" value="DJ-1/PfpI"/>
</dbReference>
<keyword evidence="3" id="KW-0645">Protease</keyword>
<comment type="similarity">
    <text evidence="1">Belongs to the peptidase C56 family.</text>
</comment>
<evidence type="ECO:0000259" key="2">
    <source>
        <dbReference type="Pfam" id="PF01965"/>
    </source>
</evidence>
<dbReference type="InterPro" id="IPR029062">
    <property type="entry name" value="Class_I_gatase-like"/>
</dbReference>
<dbReference type="Gene3D" id="3.40.50.880">
    <property type="match status" value="1"/>
</dbReference>
<dbReference type="GO" id="GO:0008233">
    <property type="term" value="F:peptidase activity"/>
    <property type="evidence" value="ECO:0007669"/>
    <property type="project" value="UniProtKB-KW"/>
</dbReference>
<organism evidence="3 4">
    <name type="scientific">Teichococcus oryzae</name>
    <dbReference type="NCBI Taxonomy" id="1608942"/>
    <lineage>
        <taxon>Bacteria</taxon>
        <taxon>Pseudomonadati</taxon>
        <taxon>Pseudomonadota</taxon>
        <taxon>Alphaproteobacteria</taxon>
        <taxon>Acetobacterales</taxon>
        <taxon>Roseomonadaceae</taxon>
        <taxon>Roseomonas</taxon>
    </lineage>
</organism>
<name>A0A5B2TKJ2_9PROT</name>
<dbReference type="PANTHER" id="PTHR42733">
    <property type="entry name" value="DJ-1 PROTEIN"/>
    <property type="match status" value="1"/>
</dbReference>
<accession>A0A5B2TKJ2</accession>
<feature type="domain" description="DJ-1/PfpI" evidence="2">
    <location>
        <begin position="46"/>
        <end position="151"/>
    </location>
</feature>
<dbReference type="InterPro" id="IPR006286">
    <property type="entry name" value="C56_PfpI-like"/>
</dbReference>
<reference evidence="3 4" key="1">
    <citation type="journal article" date="2015" name="Int. J. Syst. Evol. Microbiol.">
        <title>Roseomonas oryzae sp. nov., isolated from paddy rhizosphere soil.</title>
        <authorList>
            <person name="Ramaprasad E.V."/>
            <person name="Sasikala Ch."/>
            <person name="Ramana Ch.V."/>
        </authorList>
    </citation>
    <scope>NUCLEOTIDE SEQUENCE [LARGE SCALE GENOMIC DNA]</scope>
    <source>
        <strain evidence="3 4">KCTC 42542</strain>
    </source>
</reference>
<sequence>MASPGRSCWTSCAARASRRACGNLPAQGASALAGGAGSRPVERPRSVDCAFDEVSEASYDALVLPGGLRSPDRLRSEPRVLALARDFIARRKTVAAWDHAGWILVDAGLATGRRMTSCAAIRTDLQNAGAIWLDVPLVQDQGVVTADSRHGLEGLVQLLVRMSCDVVQGRA</sequence>
<evidence type="ECO:0000313" key="4">
    <source>
        <dbReference type="Proteomes" id="UP000322110"/>
    </source>
</evidence>
<dbReference type="EMBL" id="VUKA01000001">
    <property type="protein sequence ID" value="KAA2214693.1"/>
    <property type="molecule type" value="Genomic_DNA"/>
</dbReference>
<proteinExistence type="inferred from homology"/>
<dbReference type="OrthoDB" id="9792284at2"/>
<keyword evidence="3" id="KW-0378">Hydrolase</keyword>
<keyword evidence="4" id="KW-1185">Reference proteome</keyword>
<comment type="caution">
    <text evidence="3">The sequence shown here is derived from an EMBL/GenBank/DDBJ whole genome shotgun (WGS) entry which is preliminary data.</text>
</comment>
<dbReference type="SUPFAM" id="SSF52317">
    <property type="entry name" value="Class I glutamine amidotransferase-like"/>
    <property type="match status" value="1"/>
</dbReference>
<dbReference type="PANTHER" id="PTHR42733:SF12">
    <property type="entry name" value="PROTEINASE"/>
    <property type="match status" value="1"/>
</dbReference>
<evidence type="ECO:0000313" key="3">
    <source>
        <dbReference type="EMBL" id="KAA2214693.1"/>
    </source>
</evidence>
<dbReference type="Proteomes" id="UP000322110">
    <property type="component" value="Unassembled WGS sequence"/>
</dbReference>